<gene>
    <name evidence="2" type="ORF">KC19_8G110200</name>
</gene>
<proteinExistence type="predicted"/>
<name>A0A8T0GXM9_CERPU</name>
<keyword evidence="3" id="KW-1185">Reference proteome</keyword>
<reference evidence="2" key="1">
    <citation type="submission" date="2020-06" db="EMBL/GenBank/DDBJ databases">
        <title>WGS assembly of Ceratodon purpureus strain R40.</title>
        <authorList>
            <person name="Carey S.B."/>
            <person name="Jenkins J."/>
            <person name="Shu S."/>
            <person name="Lovell J.T."/>
            <person name="Sreedasyam A."/>
            <person name="Maumus F."/>
            <person name="Tiley G.P."/>
            <person name="Fernandez-Pozo N."/>
            <person name="Barry K."/>
            <person name="Chen C."/>
            <person name="Wang M."/>
            <person name="Lipzen A."/>
            <person name="Daum C."/>
            <person name="Saski C.A."/>
            <person name="Payton A.C."/>
            <person name="Mcbreen J.C."/>
            <person name="Conrad R.E."/>
            <person name="Kollar L.M."/>
            <person name="Olsson S."/>
            <person name="Huttunen S."/>
            <person name="Landis J.B."/>
            <person name="Wickett N.J."/>
            <person name="Johnson M.G."/>
            <person name="Rensing S.A."/>
            <person name="Grimwood J."/>
            <person name="Schmutz J."/>
            <person name="Mcdaniel S.F."/>
        </authorList>
    </citation>
    <scope>NUCLEOTIDE SEQUENCE</scope>
    <source>
        <strain evidence="2">R40</strain>
    </source>
</reference>
<feature type="chain" id="PRO_5035739475" description="Secreted protein" evidence="1">
    <location>
        <begin position="24"/>
        <end position="80"/>
    </location>
</feature>
<feature type="signal peptide" evidence="1">
    <location>
        <begin position="1"/>
        <end position="23"/>
    </location>
</feature>
<sequence>MNFSAFELVFLGLSGLLMSTCVASVPFGIQRKQVASSAFLRLHFLMSIPNVFSKEAVSSRCKCVCIVLILECGFLAFRSL</sequence>
<organism evidence="2 3">
    <name type="scientific">Ceratodon purpureus</name>
    <name type="common">Fire moss</name>
    <name type="synonym">Dicranum purpureum</name>
    <dbReference type="NCBI Taxonomy" id="3225"/>
    <lineage>
        <taxon>Eukaryota</taxon>
        <taxon>Viridiplantae</taxon>
        <taxon>Streptophyta</taxon>
        <taxon>Embryophyta</taxon>
        <taxon>Bryophyta</taxon>
        <taxon>Bryophytina</taxon>
        <taxon>Bryopsida</taxon>
        <taxon>Dicranidae</taxon>
        <taxon>Pseudoditrichales</taxon>
        <taxon>Ditrichaceae</taxon>
        <taxon>Ceratodon</taxon>
    </lineage>
</organism>
<evidence type="ECO:0008006" key="4">
    <source>
        <dbReference type="Google" id="ProtNLM"/>
    </source>
</evidence>
<evidence type="ECO:0000313" key="2">
    <source>
        <dbReference type="EMBL" id="KAG0564436.1"/>
    </source>
</evidence>
<dbReference type="Proteomes" id="UP000822688">
    <property type="component" value="Chromosome 8"/>
</dbReference>
<dbReference type="AlphaFoldDB" id="A0A8T0GXM9"/>
<dbReference type="EMBL" id="CM026429">
    <property type="protein sequence ID" value="KAG0564436.1"/>
    <property type="molecule type" value="Genomic_DNA"/>
</dbReference>
<comment type="caution">
    <text evidence="2">The sequence shown here is derived from an EMBL/GenBank/DDBJ whole genome shotgun (WGS) entry which is preliminary data.</text>
</comment>
<keyword evidence="1" id="KW-0732">Signal</keyword>
<evidence type="ECO:0000313" key="3">
    <source>
        <dbReference type="Proteomes" id="UP000822688"/>
    </source>
</evidence>
<accession>A0A8T0GXM9</accession>
<protein>
    <recommendedName>
        <fullName evidence="4">Secreted protein</fullName>
    </recommendedName>
</protein>
<evidence type="ECO:0000256" key="1">
    <source>
        <dbReference type="SAM" id="SignalP"/>
    </source>
</evidence>